<dbReference type="OrthoDB" id="1055097at2759"/>
<evidence type="ECO:0000259" key="5">
    <source>
        <dbReference type="SMART" id="SM00082"/>
    </source>
</evidence>
<dbReference type="PANTHER" id="PTHR24369:SF157">
    <property type="entry name" value="LRRCT DOMAIN-CONTAINING PROTEIN"/>
    <property type="match status" value="1"/>
</dbReference>
<name>A0A2Y9DPG4_TRIMA</name>
<reference evidence="7" key="1">
    <citation type="submission" date="2025-08" db="UniProtKB">
        <authorList>
            <consortium name="RefSeq"/>
        </authorList>
    </citation>
    <scope>IDENTIFICATION</scope>
</reference>
<dbReference type="SMART" id="SM00082">
    <property type="entry name" value="LRRCT"/>
    <property type="match status" value="1"/>
</dbReference>
<organism evidence="6 7">
    <name type="scientific">Trichechus manatus latirostris</name>
    <name type="common">Florida manatee</name>
    <dbReference type="NCBI Taxonomy" id="127582"/>
    <lineage>
        <taxon>Eukaryota</taxon>
        <taxon>Metazoa</taxon>
        <taxon>Chordata</taxon>
        <taxon>Craniata</taxon>
        <taxon>Vertebrata</taxon>
        <taxon>Euteleostomi</taxon>
        <taxon>Mammalia</taxon>
        <taxon>Eutheria</taxon>
        <taxon>Afrotheria</taxon>
        <taxon>Sirenia</taxon>
        <taxon>Trichechidae</taxon>
        <taxon>Trichechus</taxon>
    </lineage>
</organism>
<feature type="chain" id="PRO_5016149776" evidence="4">
    <location>
        <begin position="39"/>
        <end position="343"/>
    </location>
</feature>
<evidence type="ECO:0000256" key="3">
    <source>
        <dbReference type="ARBA" id="ARBA00022737"/>
    </source>
</evidence>
<dbReference type="GO" id="GO:0005886">
    <property type="term" value="C:plasma membrane"/>
    <property type="evidence" value="ECO:0007669"/>
    <property type="project" value="TreeGrafter"/>
</dbReference>
<dbReference type="PRINTS" id="PR00019">
    <property type="entry name" value="LEURICHRPT"/>
</dbReference>
<feature type="signal peptide" evidence="4">
    <location>
        <begin position="1"/>
        <end position="38"/>
    </location>
</feature>
<dbReference type="RefSeq" id="XP_004378506.1">
    <property type="nucleotide sequence ID" value="XM_004378449.2"/>
</dbReference>
<dbReference type="PANTHER" id="PTHR24369">
    <property type="entry name" value="ANTIGEN BSP, PUTATIVE-RELATED"/>
    <property type="match status" value="1"/>
</dbReference>
<keyword evidence="3" id="KW-0677">Repeat</keyword>
<dbReference type="Gene3D" id="3.80.10.10">
    <property type="entry name" value="Ribonuclease Inhibitor"/>
    <property type="match status" value="2"/>
</dbReference>
<dbReference type="InterPro" id="IPR000483">
    <property type="entry name" value="Cys-rich_flank_reg_C"/>
</dbReference>
<proteinExistence type="predicted"/>
<dbReference type="InterPro" id="IPR001611">
    <property type="entry name" value="Leu-rich_rpt"/>
</dbReference>
<keyword evidence="2 4" id="KW-0732">Signal</keyword>
<evidence type="ECO:0000256" key="2">
    <source>
        <dbReference type="ARBA" id="ARBA00022729"/>
    </source>
</evidence>
<dbReference type="InterPro" id="IPR032675">
    <property type="entry name" value="LRR_dom_sf"/>
</dbReference>
<dbReference type="SMART" id="SM00364">
    <property type="entry name" value="LRR_BAC"/>
    <property type="match status" value="7"/>
</dbReference>
<gene>
    <name evidence="7" type="primary">LRG1</name>
</gene>
<evidence type="ECO:0000256" key="1">
    <source>
        <dbReference type="ARBA" id="ARBA00022614"/>
    </source>
</evidence>
<dbReference type="KEGG" id="tmu:101359725"/>
<feature type="domain" description="LRRCT" evidence="5">
    <location>
        <begin position="295"/>
        <end position="343"/>
    </location>
</feature>
<dbReference type="Pfam" id="PF13855">
    <property type="entry name" value="LRR_8"/>
    <property type="match status" value="2"/>
</dbReference>
<dbReference type="InParanoid" id="A0A2Y9DPG4"/>
<dbReference type="SUPFAM" id="SSF52058">
    <property type="entry name" value="L domain-like"/>
    <property type="match status" value="1"/>
</dbReference>
<protein>
    <submittedName>
        <fullName evidence="7">Leucine-rich alpha-2-glycoprotein</fullName>
    </submittedName>
</protein>
<evidence type="ECO:0000313" key="7">
    <source>
        <dbReference type="RefSeq" id="XP_004378506.1"/>
    </source>
</evidence>
<dbReference type="InterPro" id="IPR050541">
    <property type="entry name" value="LRR_TM_domain-containing"/>
</dbReference>
<dbReference type="STRING" id="127582.A0A2Y9DPG4"/>
<dbReference type="GeneID" id="101359725"/>
<evidence type="ECO:0000313" key="6">
    <source>
        <dbReference type="Proteomes" id="UP000248480"/>
    </source>
</evidence>
<keyword evidence="6" id="KW-1185">Reference proteome</keyword>
<dbReference type="Pfam" id="PF00560">
    <property type="entry name" value="LRR_1"/>
    <property type="match status" value="1"/>
</dbReference>
<evidence type="ECO:0000256" key="4">
    <source>
        <dbReference type="SAM" id="SignalP"/>
    </source>
</evidence>
<keyword evidence="1" id="KW-0433">Leucine-rich repeat</keyword>
<dbReference type="InterPro" id="IPR003591">
    <property type="entry name" value="Leu-rich_rpt_typical-subtyp"/>
</dbReference>
<dbReference type="FunCoup" id="A0A2Y9DPG4">
    <property type="interactions" value="71"/>
</dbReference>
<dbReference type="Proteomes" id="UP000248480">
    <property type="component" value="Unplaced"/>
</dbReference>
<sequence length="343" mass="37466">MSSRSQEQNQSPGGLDPYLSRTLFLLLLLAASTPSAKACLVYNSGNGSSINCHPTAEPPHHLPADTVYLAVEFFNLTQLPANILQGASNLQELHLSNNRLENLSAEFLLPVPQLKVLDLTHNALSQLPAGLFQASAALHTLVLKENCLEVLRALWLNGLKALAYLDLSGNRLQMLPPGLLANLTALQILDLGDNQLEVLPSDLLRGPLRLERLHLESNRLRVLGGDLLAPQPGLRYLFLQNNSLATVAAGAFQGLKELDMLDLSDNLLTSVPTGLWASLGQPARAMKEGFDISSNPWVCDKNLDDLYRWLVANNDTMFSRKDTLCAGPEDMKGRVLLEVARSQ</sequence>
<dbReference type="PROSITE" id="PS51450">
    <property type="entry name" value="LRR"/>
    <property type="match status" value="2"/>
</dbReference>
<dbReference type="AlphaFoldDB" id="A0A2Y9DPG4"/>
<dbReference type="CTD" id="116844"/>
<dbReference type="SMART" id="SM00369">
    <property type="entry name" value="LRR_TYP"/>
    <property type="match status" value="7"/>
</dbReference>
<accession>A0A2Y9DPG4</accession>